<accession>B3MDW1</accession>
<dbReference type="KEGG" id="dan:6494785"/>
<dbReference type="HOGENOM" id="CLU_134185_1_0_1"/>
<dbReference type="EMBL" id="CH902619">
    <property type="protein sequence ID" value="EDV36496.1"/>
    <property type="molecule type" value="Genomic_DNA"/>
</dbReference>
<evidence type="ECO:0000256" key="8">
    <source>
        <dbReference type="ARBA" id="ARBA00023136"/>
    </source>
</evidence>
<keyword evidence="12" id="KW-1185">Reference proteome</keyword>
<dbReference type="PANTHER" id="PTHR21382">
    <property type="entry name" value="NADH-UBIQUINONE OXIDOREDUCTASE SUBUNIT"/>
    <property type="match status" value="1"/>
</dbReference>
<dbReference type="PhylomeDB" id="B3MDW1"/>
<evidence type="ECO:0000313" key="12">
    <source>
        <dbReference type="Proteomes" id="UP000007801"/>
    </source>
</evidence>
<dbReference type="GO" id="GO:0006120">
    <property type="term" value="P:mitochondrial electron transport, NADH to ubiquinone"/>
    <property type="evidence" value="ECO:0007669"/>
    <property type="project" value="InterPro"/>
</dbReference>
<dbReference type="AlphaFoldDB" id="B3MDW1"/>
<dbReference type="GO" id="GO:0045271">
    <property type="term" value="C:respiratory chain complex I"/>
    <property type="evidence" value="ECO:0007669"/>
    <property type="project" value="EnsemblMetazoa"/>
</dbReference>
<gene>
    <name evidence="11" type="primary">Dana\GF11926</name>
    <name evidence="11" type="synonym">dana_GLEANR_11941</name>
    <name evidence="11" type="ORF">GF11926</name>
</gene>
<dbReference type="FunCoup" id="B3MDW1">
    <property type="interactions" value="275"/>
</dbReference>
<dbReference type="Proteomes" id="UP000007801">
    <property type="component" value="Unassembled WGS sequence"/>
</dbReference>
<dbReference type="InParanoid" id="B3MDW1"/>
<organism evidence="11 12">
    <name type="scientific">Drosophila ananassae</name>
    <name type="common">Fruit fly</name>
    <dbReference type="NCBI Taxonomy" id="7217"/>
    <lineage>
        <taxon>Eukaryota</taxon>
        <taxon>Metazoa</taxon>
        <taxon>Ecdysozoa</taxon>
        <taxon>Arthropoda</taxon>
        <taxon>Hexapoda</taxon>
        <taxon>Insecta</taxon>
        <taxon>Pterygota</taxon>
        <taxon>Neoptera</taxon>
        <taxon>Endopterygota</taxon>
        <taxon>Diptera</taxon>
        <taxon>Brachycera</taxon>
        <taxon>Muscomorpha</taxon>
        <taxon>Ephydroidea</taxon>
        <taxon>Drosophilidae</taxon>
        <taxon>Drosophila</taxon>
        <taxon>Sophophora</taxon>
    </lineage>
</organism>
<evidence type="ECO:0000256" key="6">
    <source>
        <dbReference type="ARBA" id="ARBA00022989"/>
    </source>
</evidence>
<evidence type="ECO:0000256" key="1">
    <source>
        <dbReference type="ARBA" id="ARBA00004292"/>
    </source>
</evidence>
<evidence type="ECO:0000256" key="9">
    <source>
        <dbReference type="ARBA" id="ARBA00030608"/>
    </source>
</evidence>
<dbReference type="InterPro" id="IPR039205">
    <property type="entry name" value="NDUFA11"/>
</dbReference>
<comment type="similarity">
    <text evidence="2">Belongs to the complex I NDUFA11 subunit family.</text>
</comment>
<keyword evidence="4" id="KW-0812">Transmembrane</keyword>
<dbReference type="eggNOG" id="ENOG502S6F6">
    <property type="taxonomic scope" value="Eukaryota"/>
</dbReference>
<sequence length="174" mass="19013">MSLLRARYYDHPDGEDAFGKIVATNKYALSAGLAWSMFDVLTLTKPQGYGPTLGRFAYNTGPLMGMATAFTLTTLTATNVRGKDDKFNYFLGGFAAGGVFGAWKHNHVAGLCAGLFLGIAGVIKKMSVEQGWEFFPDTPLRQYGGLNIASNDWTIMPDPPKNWTTEKAKEEEKA</sequence>
<dbReference type="CTD" id="37385"/>
<dbReference type="GeneID" id="6494785"/>
<dbReference type="STRING" id="7217.B3MDW1"/>
<evidence type="ECO:0000256" key="4">
    <source>
        <dbReference type="ARBA" id="ARBA00022692"/>
    </source>
</evidence>
<comment type="subcellular location">
    <subcellularLocation>
        <location evidence="1">Mitochondrion inner membrane</location>
        <topology evidence="1">Multi-pass membrane protein</topology>
        <orientation evidence="1">Matrix side</orientation>
    </subcellularLocation>
</comment>
<evidence type="ECO:0000256" key="10">
    <source>
        <dbReference type="ARBA" id="ARBA00031497"/>
    </source>
</evidence>
<keyword evidence="5" id="KW-0999">Mitochondrion inner membrane</keyword>
<dbReference type="GO" id="GO:0005743">
    <property type="term" value="C:mitochondrial inner membrane"/>
    <property type="evidence" value="ECO:0007669"/>
    <property type="project" value="UniProtKB-SubCell"/>
</dbReference>
<reference evidence="11 12" key="1">
    <citation type="journal article" date="2007" name="Nature">
        <title>Evolution of genes and genomes on the Drosophila phylogeny.</title>
        <authorList>
            <consortium name="Drosophila 12 Genomes Consortium"/>
            <person name="Clark A.G."/>
            <person name="Eisen M.B."/>
            <person name="Smith D.R."/>
            <person name="Bergman C.M."/>
            <person name="Oliver B."/>
            <person name="Markow T.A."/>
            <person name="Kaufman T.C."/>
            <person name="Kellis M."/>
            <person name="Gelbart W."/>
            <person name="Iyer V.N."/>
            <person name="Pollard D.A."/>
            <person name="Sackton T.B."/>
            <person name="Larracuente A.M."/>
            <person name="Singh N.D."/>
            <person name="Abad J.P."/>
            <person name="Abt D.N."/>
            <person name="Adryan B."/>
            <person name="Aguade M."/>
            <person name="Akashi H."/>
            <person name="Anderson W.W."/>
            <person name="Aquadro C.F."/>
            <person name="Ardell D.H."/>
            <person name="Arguello R."/>
            <person name="Artieri C.G."/>
            <person name="Barbash D.A."/>
            <person name="Barker D."/>
            <person name="Barsanti P."/>
            <person name="Batterham P."/>
            <person name="Batzoglou S."/>
            <person name="Begun D."/>
            <person name="Bhutkar A."/>
            <person name="Blanco E."/>
            <person name="Bosak S.A."/>
            <person name="Bradley R.K."/>
            <person name="Brand A.D."/>
            <person name="Brent M.R."/>
            <person name="Brooks A.N."/>
            <person name="Brown R.H."/>
            <person name="Butlin R.K."/>
            <person name="Caggese C."/>
            <person name="Calvi B.R."/>
            <person name="Bernardo de Carvalho A."/>
            <person name="Caspi A."/>
            <person name="Castrezana S."/>
            <person name="Celniker S.E."/>
            <person name="Chang J.L."/>
            <person name="Chapple C."/>
            <person name="Chatterji S."/>
            <person name="Chinwalla A."/>
            <person name="Civetta A."/>
            <person name="Clifton S.W."/>
            <person name="Comeron J.M."/>
            <person name="Costello J.C."/>
            <person name="Coyne J.A."/>
            <person name="Daub J."/>
            <person name="David R.G."/>
            <person name="Delcher A.L."/>
            <person name="Delehaunty K."/>
            <person name="Do C.B."/>
            <person name="Ebling H."/>
            <person name="Edwards K."/>
            <person name="Eickbush T."/>
            <person name="Evans J.D."/>
            <person name="Filipski A."/>
            <person name="Findeiss S."/>
            <person name="Freyhult E."/>
            <person name="Fulton L."/>
            <person name="Fulton R."/>
            <person name="Garcia A.C."/>
            <person name="Gardiner A."/>
            <person name="Garfield D.A."/>
            <person name="Garvin B.E."/>
            <person name="Gibson G."/>
            <person name="Gilbert D."/>
            <person name="Gnerre S."/>
            <person name="Godfrey J."/>
            <person name="Good R."/>
            <person name="Gotea V."/>
            <person name="Gravely B."/>
            <person name="Greenberg A.J."/>
            <person name="Griffiths-Jones S."/>
            <person name="Gross S."/>
            <person name="Guigo R."/>
            <person name="Gustafson E.A."/>
            <person name="Haerty W."/>
            <person name="Hahn M.W."/>
            <person name="Halligan D.L."/>
            <person name="Halpern A.L."/>
            <person name="Halter G.M."/>
            <person name="Han M.V."/>
            <person name="Heger A."/>
            <person name="Hillier L."/>
            <person name="Hinrichs A.S."/>
            <person name="Holmes I."/>
            <person name="Hoskins R.A."/>
            <person name="Hubisz M.J."/>
            <person name="Hultmark D."/>
            <person name="Huntley M.A."/>
            <person name="Jaffe D.B."/>
            <person name="Jagadeeshan S."/>
            <person name="Jeck W.R."/>
            <person name="Johnson J."/>
            <person name="Jones C.D."/>
            <person name="Jordan W.C."/>
            <person name="Karpen G.H."/>
            <person name="Kataoka E."/>
            <person name="Keightley P.D."/>
            <person name="Kheradpour P."/>
            <person name="Kirkness E.F."/>
            <person name="Koerich L.B."/>
            <person name="Kristiansen K."/>
            <person name="Kudrna D."/>
            <person name="Kulathinal R.J."/>
            <person name="Kumar S."/>
            <person name="Kwok R."/>
            <person name="Lander E."/>
            <person name="Langley C.H."/>
            <person name="Lapoint R."/>
            <person name="Lazzaro B.P."/>
            <person name="Lee S.J."/>
            <person name="Levesque L."/>
            <person name="Li R."/>
            <person name="Lin C.F."/>
            <person name="Lin M.F."/>
            <person name="Lindblad-Toh K."/>
            <person name="Llopart A."/>
            <person name="Long M."/>
            <person name="Low L."/>
            <person name="Lozovsky E."/>
            <person name="Lu J."/>
            <person name="Luo M."/>
            <person name="Machado C.A."/>
            <person name="Makalowski W."/>
            <person name="Marzo M."/>
            <person name="Matsuda M."/>
            <person name="Matzkin L."/>
            <person name="McAllister B."/>
            <person name="McBride C.S."/>
            <person name="McKernan B."/>
            <person name="McKernan K."/>
            <person name="Mendez-Lago M."/>
            <person name="Minx P."/>
            <person name="Mollenhauer M.U."/>
            <person name="Montooth K."/>
            <person name="Mount S.M."/>
            <person name="Mu X."/>
            <person name="Myers E."/>
            <person name="Negre B."/>
            <person name="Newfeld S."/>
            <person name="Nielsen R."/>
            <person name="Noor M.A."/>
            <person name="O'Grady P."/>
            <person name="Pachter L."/>
            <person name="Papaceit M."/>
            <person name="Parisi M.J."/>
            <person name="Parisi M."/>
            <person name="Parts L."/>
            <person name="Pedersen J.S."/>
            <person name="Pesole G."/>
            <person name="Phillippy A.M."/>
            <person name="Ponting C.P."/>
            <person name="Pop M."/>
            <person name="Porcelli D."/>
            <person name="Powell J.R."/>
            <person name="Prohaska S."/>
            <person name="Pruitt K."/>
            <person name="Puig M."/>
            <person name="Quesneville H."/>
            <person name="Ram K.R."/>
            <person name="Rand D."/>
            <person name="Rasmussen M.D."/>
            <person name="Reed L.K."/>
            <person name="Reenan R."/>
            <person name="Reily A."/>
            <person name="Remington K.A."/>
            <person name="Rieger T.T."/>
            <person name="Ritchie M.G."/>
            <person name="Robin C."/>
            <person name="Rogers Y.H."/>
            <person name="Rohde C."/>
            <person name="Rozas J."/>
            <person name="Rubenfield M.J."/>
            <person name="Ruiz A."/>
            <person name="Russo S."/>
            <person name="Salzberg S.L."/>
            <person name="Sanchez-Gracia A."/>
            <person name="Saranga D.J."/>
            <person name="Sato H."/>
            <person name="Schaeffer S.W."/>
            <person name="Schatz M.C."/>
            <person name="Schlenke T."/>
            <person name="Schwartz R."/>
            <person name="Segarra C."/>
            <person name="Singh R.S."/>
            <person name="Sirot L."/>
            <person name="Sirota M."/>
            <person name="Sisneros N.B."/>
            <person name="Smith C.D."/>
            <person name="Smith T.F."/>
            <person name="Spieth J."/>
            <person name="Stage D.E."/>
            <person name="Stark A."/>
            <person name="Stephan W."/>
            <person name="Strausberg R.L."/>
            <person name="Strempel S."/>
            <person name="Sturgill D."/>
            <person name="Sutton G."/>
            <person name="Sutton G.G."/>
            <person name="Tao W."/>
            <person name="Teichmann S."/>
            <person name="Tobari Y.N."/>
            <person name="Tomimura Y."/>
            <person name="Tsolas J.M."/>
            <person name="Valente V.L."/>
            <person name="Venter E."/>
            <person name="Venter J.C."/>
            <person name="Vicario S."/>
            <person name="Vieira F.G."/>
            <person name="Vilella A.J."/>
            <person name="Villasante A."/>
            <person name="Walenz B."/>
            <person name="Wang J."/>
            <person name="Wasserman M."/>
            <person name="Watts T."/>
            <person name="Wilson D."/>
            <person name="Wilson R.K."/>
            <person name="Wing R.A."/>
            <person name="Wolfner M.F."/>
            <person name="Wong A."/>
            <person name="Wong G.K."/>
            <person name="Wu C.I."/>
            <person name="Wu G."/>
            <person name="Yamamoto D."/>
            <person name="Yang H.P."/>
            <person name="Yang S.P."/>
            <person name="Yorke J.A."/>
            <person name="Yoshida K."/>
            <person name="Zdobnov E."/>
            <person name="Zhang P."/>
            <person name="Zhang Y."/>
            <person name="Zimin A.V."/>
            <person name="Baldwin J."/>
            <person name="Abdouelleil A."/>
            <person name="Abdulkadir J."/>
            <person name="Abebe A."/>
            <person name="Abera B."/>
            <person name="Abreu J."/>
            <person name="Acer S.C."/>
            <person name="Aftuck L."/>
            <person name="Alexander A."/>
            <person name="An P."/>
            <person name="Anderson E."/>
            <person name="Anderson S."/>
            <person name="Arachi H."/>
            <person name="Azer M."/>
            <person name="Bachantsang P."/>
            <person name="Barry A."/>
            <person name="Bayul T."/>
            <person name="Berlin A."/>
            <person name="Bessette D."/>
            <person name="Bloom T."/>
            <person name="Blye J."/>
            <person name="Boguslavskiy L."/>
            <person name="Bonnet C."/>
            <person name="Boukhgalter B."/>
            <person name="Bourzgui I."/>
            <person name="Brown A."/>
            <person name="Cahill P."/>
            <person name="Channer S."/>
            <person name="Cheshatsang Y."/>
            <person name="Chuda L."/>
            <person name="Citroen M."/>
            <person name="Collymore A."/>
            <person name="Cooke P."/>
            <person name="Costello M."/>
            <person name="D'Aco K."/>
            <person name="Daza R."/>
            <person name="De Haan G."/>
            <person name="DeGray S."/>
            <person name="DeMaso C."/>
            <person name="Dhargay N."/>
            <person name="Dooley K."/>
            <person name="Dooley E."/>
            <person name="Doricent M."/>
            <person name="Dorje P."/>
            <person name="Dorjee K."/>
            <person name="Dupes A."/>
            <person name="Elong R."/>
            <person name="Falk J."/>
            <person name="Farina A."/>
            <person name="Faro S."/>
            <person name="Ferguson D."/>
            <person name="Fisher S."/>
            <person name="Foley C.D."/>
            <person name="Franke A."/>
            <person name="Friedrich D."/>
            <person name="Gadbois L."/>
            <person name="Gearin G."/>
            <person name="Gearin C.R."/>
            <person name="Giannoukos G."/>
            <person name="Goode T."/>
            <person name="Graham J."/>
            <person name="Grandbois E."/>
            <person name="Grewal S."/>
            <person name="Gyaltsen K."/>
            <person name="Hafez N."/>
            <person name="Hagos B."/>
            <person name="Hall J."/>
            <person name="Henson C."/>
            <person name="Hollinger A."/>
            <person name="Honan T."/>
            <person name="Huard M.D."/>
            <person name="Hughes L."/>
            <person name="Hurhula B."/>
            <person name="Husby M.E."/>
            <person name="Kamat A."/>
            <person name="Kanga B."/>
            <person name="Kashin S."/>
            <person name="Khazanovich D."/>
            <person name="Kisner P."/>
            <person name="Lance K."/>
            <person name="Lara M."/>
            <person name="Lee W."/>
            <person name="Lennon N."/>
            <person name="Letendre F."/>
            <person name="LeVine R."/>
            <person name="Lipovsky A."/>
            <person name="Liu X."/>
            <person name="Liu J."/>
            <person name="Liu S."/>
            <person name="Lokyitsang T."/>
            <person name="Lokyitsang Y."/>
            <person name="Lubonja R."/>
            <person name="Lui A."/>
            <person name="MacDonald P."/>
            <person name="Magnisalis V."/>
            <person name="Maru K."/>
            <person name="Matthews C."/>
            <person name="McCusker W."/>
            <person name="McDonough S."/>
            <person name="Mehta T."/>
            <person name="Meldrim J."/>
            <person name="Meneus L."/>
            <person name="Mihai O."/>
            <person name="Mihalev A."/>
            <person name="Mihova T."/>
            <person name="Mittelman R."/>
            <person name="Mlenga V."/>
            <person name="Montmayeur A."/>
            <person name="Mulrain L."/>
            <person name="Navidi A."/>
            <person name="Naylor J."/>
            <person name="Negash T."/>
            <person name="Nguyen T."/>
            <person name="Nguyen N."/>
            <person name="Nicol R."/>
            <person name="Norbu C."/>
            <person name="Norbu N."/>
            <person name="Novod N."/>
            <person name="O'Neill B."/>
            <person name="Osman S."/>
            <person name="Markiewicz E."/>
            <person name="Oyono O.L."/>
            <person name="Patti C."/>
            <person name="Phunkhang P."/>
            <person name="Pierre F."/>
            <person name="Priest M."/>
            <person name="Raghuraman S."/>
            <person name="Rege F."/>
            <person name="Reyes R."/>
            <person name="Rise C."/>
            <person name="Rogov P."/>
            <person name="Ross K."/>
            <person name="Ryan E."/>
            <person name="Settipalli S."/>
            <person name="Shea T."/>
            <person name="Sherpa N."/>
            <person name="Shi L."/>
            <person name="Shih D."/>
            <person name="Sparrow T."/>
            <person name="Spaulding J."/>
            <person name="Stalker J."/>
            <person name="Stange-Thomann N."/>
            <person name="Stavropoulos S."/>
            <person name="Stone C."/>
            <person name="Strader C."/>
            <person name="Tesfaye S."/>
            <person name="Thomson T."/>
            <person name="Thoulutsang Y."/>
            <person name="Thoulutsang D."/>
            <person name="Topham K."/>
            <person name="Topping I."/>
            <person name="Tsamla T."/>
            <person name="Vassiliev H."/>
            <person name="Vo A."/>
            <person name="Wangchuk T."/>
            <person name="Wangdi T."/>
            <person name="Weiand M."/>
            <person name="Wilkinson J."/>
            <person name="Wilson A."/>
            <person name="Yadav S."/>
            <person name="Young G."/>
            <person name="Yu Q."/>
            <person name="Zembek L."/>
            <person name="Zhong D."/>
            <person name="Zimmer A."/>
            <person name="Zwirko Z."/>
            <person name="Jaffe D.B."/>
            <person name="Alvarez P."/>
            <person name="Brockman W."/>
            <person name="Butler J."/>
            <person name="Chin C."/>
            <person name="Gnerre S."/>
            <person name="Grabherr M."/>
            <person name="Kleber M."/>
            <person name="Mauceli E."/>
            <person name="MacCallum I."/>
        </authorList>
    </citation>
    <scope>NUCLEOTIDE SEQUENCE [LARGE SCALE GENOMIC DNA]</scope>
    <source>
        <strain evidence="12">Tucson 14024-0371.13</strain>
    </source>
</reference>
<dbReference type="OrthoDB" id="1913277at2759"/>
<proteinExistence type="inferred from homology"/>
<keyword evidence="6" id="KW-1133">Transmembrane helix</keyword>
<dbReference type="OMA" id="SIEQGWE"/>
<keyword evidence="8" id="KW-0472">Membrane</keyword>
<evidence type="ECO:0000256" key="7">
    <source>
        <dbReference type="ARBA" id="ARBA00023128"/>
    </source>
</evidence>
<keyword evidence="7" id="KW-0496">Mitochondrion</keyword>
<evidence type="ECO:0000256" key="5">
    <source>
        <dbReference type="ARBA" id="ARBA00022792"/>
    </source>
</evidence>
<dbReference type="PANTHER" id="PTHR21382:SF1">
    <property type="entry name" value="NADH DEHYDROGENASE [UBIQUINONE] 1 ALPHA SUBCOMPLEX SUBUNIT 11"/>
    <property type="match status" value="1"/>
</dbReference>
<name>B3MDW1_DROAN</name>
<evidence type="ECO:0000256" key="3">
    <source>
        <dbReference type="ARBA" id="ARBA00018191"/>
    </source>
</evidence>
<evidence type="ECO:0000256" key="2">
    <source>
        <dbReference type="ARBA" id="ARBA00008699"/>
    </source>
</evidence>
<protein>
    <recommendedName>
        <fullName evidence="3">NADH dehydrogenase [ubiquinone] 1 alpha subcomplex subunit 11</fullName>
    </recommendedName>
    <alternativeName>
        <fullName evidence="9">Complex I-B14.7</fullName>
    </alternativeName>
    <alternativeName>
        <fullName evidence="10">NADH-ubiquinone oxidoreductase subunit B14.7</fullName>
    </alternativeName>
</protein>
<evidence type="ECO:0000313" key="11">
    <source>
        <dbReference type="EMBL" id="EDV36496.1"/>
    </source>
</evidence>